<evidence type="ECO:0000313" key="1">
    <source>
        <dbReference type="EMBL" id="HIT98271.1"/>
    </source>
</evidence>
<reference evidence="1" key="1">
    <citation type="submission" date="2020-10" db="EMBL/GenBank/DDBJ databases">
        <authorList>
            <person name="Gilroy R."/>
        </authorList>
    </citation>
    <scope>NUCLEOTIDE SEQUENCE</scope>
    <source>
        <strain evidence="1">1383</strain>
    </source>
</reference>
<sequence>MEVIYTWDGKDFKDYGVRVSSSQGLIGGLKPKSGLEVQWADEHGSVADRSQMYFEGRTIVLNCFLAADSAEDFIERIGAFTALFYLPGEHVLRVAVGEKALEYRVSLSDAINVEKTFRDRKMVATFSLRLYEAQPEIPQVIAQ</sequence>
<gene>
    <name evidence="1" type="ORF">IAC44_05460</name>
</gene>
<evidence type="ECO:0000313" key="2">
    <source>
        <dbReference type="Proteomes" id="UP000824161"/>
    </source>
</evidence>
<protein>
    <submittedName>
        <fullName evidence="1">Uncharacterized protein</fullName>
    </submittedName>
</protein>
<dbReference type="AlphaFoldDB" id="A0A9D1KSY1"/>
<name>A0A9D1KSY1_9FLAO</name>
<proteinExistence type="predicted"/>
<dbReference type="EMBL" id="DVLY01000136">
    <property type="protein sequence ID" value="HIT98271.1"/>
    <property type="molecule type" value="Genomic_DNA"/>
</dbReference>
<reference evidence="1" key="2">
    <citation type="journal article" date="2021" name="PeerJ">
        <title>Extensive microbial diversity within the chicken gut microbiome revealed by metagenomics and culture.</title>
        <authorList>
            <person name="Gilroy R."/>
            <person name="Ravi A."/>
            <person name="Getino M."/>
            <person name="Pursley I."/>
            <person name="Horton D.L."/>
            <person name="Alikhan N.F."/>
            <person name="Baker D."/>
            <person name="Gharbi K."/>
            <person name="Hall N."/>
            <person name="Watson M."/>
            <person name="Adriaenssens E.M."/>
            <person name="Foster-Nyarko E."/>
            <person name="Jarju S."/>
            <person name="Secka A."/>
            <person name="Antonio M."/>
            <person name="Oren A."/>
            <person name="Chaudhuri R.R."/>
            <person name="La Ragione R."/>
            <person name="Hildebrand F."/>
            <person name="Pallen M.J."/>
        </authorList>
    </citation>
    <scope>NUCLEOTIDE SEQUENCE</scope>
    <source>
        <strain evidence="1">1383</strain>
    </source>
</reference>
<accession>A0A9D1KSY1</accession>
<dbReference type="Proteomes" id="UP000824161">
    <property type="component" value="Unassembled WGS sequence"/>
</dbReference>
<comment type="caution">
    <text evidence="1">The sequence shown here is derived from an EMBL/GenBank/DDBJ whole genome shotgun (WGS) entry which is preliminary data.</text>
</comment>
<organism evidence="1 2">
    <name type="scientific">Candidatus Merdimorpha stercoravium</name>
    <dbReference type="NCBI Taxonomy" id="2840863"/>
    <lineage>
        <taxon>Bacteria</taxon>
        <taxon>Pseudomonadati</taxon>
        <taxon>Bacteroidota</taxon>
        <taxon>Flavobacteriia</taxon>
        <taxon>Flavobacteriales</taxon>
        <taxon>Candidatus Merdimorpha</taxon>
    </lineage>
</organism>